<dbReference type="PROSITE" id="PS50949">
    <property type="entry name" value="HTH_GNTR"/>
    <property type="match status" value="1"/>
</dbReference>
<gene>
    <name evidence="5" type="ORF">H9Q81_02445</name>
</gene>
<keyword evidence="6" id="KW-1185">Reference proteome</keyword>
<evidence type="ECO:0000256" key="1">
    <source>
        <dbReference type="ARBA" id="ARBA00023015"/>
    </source>
</evidence>
<dbReference type="AlphaFoldDB" id="A0A7G9GY37"/>
<dbReference type="GO" id="GO:0003677">
    <property type="term" value="F:DNA binding"/>
    <property type="evidence" value="ECO:0007669"/>
    <property type="project" value="UniProtKB-KW"/>
</dbReference>
<dbReference type="PANTHER" id="PTHR44846">
    <property type="entry name" value="MANNOSYL-D-GLYCERATE TRANSPORT/METABOLISM SYSTEM REPRESSOR MNGR-RELATED"/>
    <property type="match status" value="1"/>
</dbReference>
<dbReference type="PRINTS" id="PR00035">
    <property type="entry name" value="HTHGNTR"/>
</dbReference>
<dbReference type="SUPFAM" id="SSF46785">
    <property type="entry name" value="Winged helix' DNA-binding domain"/>
    <property type="match status" value="1"/>
</dbReference>
<accession>A0A7G9GY37</accession>
<evidence type="ECO:0000313" key="6">
    <source>
        <dbReference type="Proteomes" id="UP000515913"/>
    </source>
</evidence>
<evidence type="ECO:0000259" key="4">
    <source>
        <dbReference type="PROSITE" id="PS50949"/>
    </source>
</evidence>
<dbReference type="KEGG" id="fho:H9Q81_02445"/>
<dbReference type="InterPro" id="IPR000524">
    <property type="entry name" value="Tscrpt_reg_HTH_GntR"/>
</dbReference>
<evidence type="ECO:0000256" key="2">
    <source>
        <dbReference type="ARBA" id="ARBA00023125"/>
    </source>
</evidence>
<keyword evidence="2" id="KW-0238">DNA-binding</keyword>
<dbReference type="SMART" id="SM00345">
    <property type="entry name" value="HTH_GNTR"/>
    <property type="match status" value="1"/>
</dbReference>
<organism evidence="5 6">
    <name type="scientific">Fusobacterium hominis</name>
    <dbReference type="NCBI Taxonomy" id="2764326"/>
    <lineage>
        <taxon>Bacteria</taxon>
        <taxon>Fusobacteriati</taxon>
        <taxon>Fusobacteriota</taxon>
        <taxon>Fusobacteriia</taxon>
        <taxon>Fusobacteriales</taxon>
        <taxon>Fusobacteriaceae</taxon>
        <taxon>Fusobacterium</taxon>
    </lineage>
</organism>
<keyword evidence="3" id="KW-0804">Transcription</keyword>
<dbReference type="Pfam" id="PF00392">
    <property type="entry name" value="GntR"/>
    <property type="match status" value="1"/>
</dbReference>
<name>A0A7G9GY37_9FUSO</name>
<dbReference type="InterPro" id="IPR050679">
    <property type="entry name" value="Bact_HTH_transcr_reg"/>
</dbReference>
<dbReference type="RefSeq" id="WP_101474967.1">
    <property type="nucleotide sequence ID" value="NZ_CP060637.1"/>
</dbReference>
<dbReference type="EMBL" id="CP060637">
    <property type="protein sequence ID" value="QNM15719.1"/>
    <property type="molecule type" value="Genomic_DNA"/>
</dbReference>
<dbReference type="PANTHER" id="PTHR44846:SF1">
    <property type="entry name" value="MANNOSYL-D-GLYCERATE TRANSPORT_METABOLISM SYSTEM REPRESSOR MNGR-RELATED"/>
    <property type="match status" value="1"/>
</dbReference>
<feature type="domain" description="HTH gntR-type" evidence="4">
    <location>
        <begin position="14"/>
        <end position="82"/>
    </location>
</feature>
<reference evidence="5 6" key="1">
    <citation type="submission" date="2020-08" db="EMBL/GenBank/DDBJ databases">
        <authorList>
            <person name="Liu C."/>
            <person name="Sun Q."/>
        </authorList>
    </citation>
    <scope>NUCLEOTIDE SEQUENCE [LARGE SCALE GENOMIC DNA]</scope>
    <source>
        <strain evidence="5 6">NSJ-57</strain>
    </source>
</reference>
<dbReference type="GO" id="GO:0045892">
    <property type="term" value="P:negative regulation of DNA-templated transcription"/>
    <property type="evidence" value="ECO:0007669"/>
    <property type="project" value="TreeGrafter"/>
</dbReference>
<keyword evidence="1" id="KW-0805">Transcription regulation</keyword>
<protein>
    <submittedName>
        <fullName evidence="5">GntR family transcriptional regulator</fullName>
    </submittedName>
</protein>
<dbReference type="Gene3D" id="1.10.10.10">
    <property type="entry name" value="Winged helix-like DNA-binding domain superfamily/Winged helix DNA-binding domain"/>
    <property type="match status" value="1"/>
</dbReference>
<evidence type="ECO:0000313" key="5">
    <source>
        <dbReference type="EMBL" id="QNM15719.1"/>
    </source>
</evidence>
<dbReference type="GO" id="GO:0003700">
    <property type="term" value="F:DNA-binding transcription factor activity"/>
    <property type="evidence" value="ECO:0007669"/>
    <property type="project" value="InterPro"/>
</dbReference>
<dbReference type="Proteomes" id="UP000515913">
    <property type="component" value="Chromosome"/>
</dbReference>
<dbReference type="InterPro" id="IPR036388">
    <property type="entry name" value="WH-like_DNA-bd_sf"/>
</dbReference>
<evidence type="ECO:0000256" key="3">
    <source>
        <dbReference type="ARBA" id="ARBA00023163"/>
    </source>
</evidence>
<dbReference type="InterPro" id="IPR036390">
    <property type="entry name" value="WH_DNA-bd_sf"/>
</dbReference>
<dbReference type="CDD" id="cd07377">
    <property type="entry name" value="WHTH_GntR"/>
    <property type="match status" value="1"/>
</dbReference>
<proteinExistence type="predicted"/>
<sequence length="245" mass="28080">MEELKVWIEGKKKVPKCVAIYDKLFKMINEGHFDDEGKLPSEPILAKLMGVSRMTLRQAIALLKEDGIIKNIQGKGNFLIKDAKPIKKGLENLQHPVYSGIADDIDEVELEFKIVPPTDYTDKVLARKTAAVVFVDRWYKILGKTVAYTLSILPIETITDNQINLADKDTLVEYLESLVYKKPNHSKLRLGFSQSVNFVSSKYSFGKEKKSFLLEEAIYIRKDKILVHNKHYIPIENSQIIIERK</sequence>